<feature type="region of interest" description="Disordered" evidence="1">
    <location>
        <begin position="19"/>
        <end position="56"/>
    </location>
</feature>
<reference evidence="2 3" key="1">
    <citation type="submission" date="2018-09" db="EMBL/GenBank/DDBJ databases">
        <authorList>
            <person name="Tagini F."/>
        </authorList>
    </citation>
    <scope>NUCLEOTIDE SEQUENCE [LARGE SCALE GENOMIC DNA]</scope>
    <source>
        <strain evidence="2 3">MK136</strain>
    </source>
</reference>
<organism evidence="2 3">
    <name type="scientific">Mycobacterium attenuatum</name>
    <dbReference type="NCBI Taxonomy" id="2341086"/>
    <lineage>
        <taxon>Bacteria</taxon>
        <taxon>Bacillati</taxon>
        <taxon>Actinomycetota</taxon>
        <taxon>Actinomycetes</taxon>
        <taxon>Mycobacteriales</taxon>
        <taxon>Mycobacteriaceae</taxon>
        <taxon>Mycobacterium</taxon>
    </lineage>
</organism>
<dbReference type="EMBL" id="UPHP01000022">
    <property type="protein sequence ID" value="VBA35266.1"/>
    <property type="molecule type" value="Genomic_DNA"/>
</dbReference>
<protein>
    <submittedName>
        <fullName evidence="2">Uncharacterized protein</fullName>
    </submittedName>
</protein>
<evidence type="ECO:0000256" key="1">
    <source>
        <dbReference type="SAM" id="MobiDB-lite"/>
    </source>
</evidence>
<keyword evidence="3" id="KW-1185">Reference proteome</keyword>
<dbReference type="Proteomes" id="UP000273307">
    <property type="component" value="Unassembled WGS sequence"/>
</dbReference>
<evidence type="ECO:0000313" key="2">
    <source>
        <dbReference type="EMBL" id="VBA35266.1"/>
    </source>
</evidence>
<name>A0A498PTJ4_9MYCO</name>
<dbReference type="AlphaFoldDB" id="A0A498PTJ4"/>
<proteinExistence type="predicted"/>
<sequence length="56" mass="5855">MRVLPVIVAMAVTPEAICESKRQNQGSNDADPRPCAQEESGGRAGGYDGNPGPNRS</sequence>
<accession>A0A498PTJ4</accession>
<evidence type="ECO:0000313" key="3">
    <source>
        <dbReference type="Proteomes" id="UP000273307"/>
    </source>
</evidence>
<gene>
    <name evidence="2" type="ORF">LAUMK136_01004</name>
</gene>